<organism evidence="2 3">
    <name type="scientific">Mycobacterium phage Julie1</name>
    <dbReference type="NCBI Taxonomy" id="1463812"/>
    <lineage>
        <taxon>Viruses</taxon>
        <taxon>Duplodnaviria</taxon>
        <taxon>Heunggongvirae</taxon>
        <taxon>Uroviricota</taxon>
        <taxon>Caudoviricetes</taxon>
        <taxon>Bclasvirinae</taxon>
        <taxon>Julieunavirus</taxon>
        <taxon>Julieunavirus julie1</taxon>
    </lineage>
</organism>
<dbReference type="GeneID" id="18505907"/>
<protein>
    <submittedName>
        <fullName evidence="2">Uncharacterized protein</fullName>
    </submittedName>
</protein>
<dbReference type="EMBL" id="KJ433976">
    <property type="protein sequence ID" value="AHJ88543.1"/>
    <property type="molecule type" value="Genomic_DNA"/>
</dbReference>
<dbReference type="Proteomes" id="UP000203096">
    <property type="component" value="Segment"/>
</dbReference>
<name>W8EJZ0_9CAUD</name>
<sequence>MPSPFDKKSGSTATAPAAPAAEAPGLPAPETKGDGAPKSTGAKADPFGNVQDATGISGLKSSAFLGQMILMHAKETGEMSTSVKREDGKPSPFARCDIIPLTVPEPGAVNGQTATLNDEGLIQILDKDGDIQTFEAYELGEKLEDVLLFNAPLIREAKGALEKGITWKRGWIVKGNKKPGQSAPYILKALEEDDIEVYNRGLEAARARA</sequence>
<reference evidence="2 3" key="1">
    <citation type="journal article" date="2014" name="Genome Announc.">
        <title>Complete genome sequences of nine mycobacteriophages.</title>
        <authorList>
            <person name="Franceschelli J.J."/>
            <person name="Suarez C.A."/>
            <person name="Teran L."/>
            <person name="Raya R.R."/>
            <person name="Morbidoni H.R."/>
        </authorList>
    </citation>
    <scope>NUCLEOTIDE SEQUENCE [LARGE SCALE GENOMIC DNA]</scope>
</reference>
<evidence type="ECO:0000256" key="1">
    <source>
        <dbReference type="SAM" id="MobiDB-lite"/>
    </source>
</evidence>
<accession>W8EJZ0</accession>
<dbReference type="RefSeq" id="YP_009009243.1">
    <property type="nucleotide sequence ID" value="NC_023600.1"/>
</dbReference>
<evidence type="ECO:0000313" key="2">
    <source>
        <dbReference type="EMBL" id="AHJ88543.1"/>
    </source>
</evidence>
<evidence type="ECO:0000313" key="3">
    <source>
        <dbReference type="Proteomes" id="UP000203096"/>
    </source>
</evidence>
<proteinExistence type="predicted"/>
<dbReference type="KEGG" id="vg:18505907"/>
<gene>
    <name evidence="2" type="ORF">Jolie1_043</name>
</gene>
<feature type="region of interest" description="Disordered" evidence="1">
    <location>
        <begin position="1"/>
        <end position="49"/>
    </location>
</feature>
<feature type="compositionally biased region" description="Low complexity" evidence="1">
    <location>
        <begin position="12"/>
        <end position="30"/>
    </location>
</feature>
<keyword evidence="3" id="KW-1185">Reference proteome</keyword>